<dbReference type="EMBL" id="JBHSQV010000025">
    <property type="protein sequence ID" value="MFC5985399.1"/>
    <property type="molecule type" value="Genomic_DNA"/>
</dbReference>
<gene>
    <name evidence="1" type="ORF">ACFPXP_02960</name>
</gene>
<dbReference type="RefSeq" id="WP_379892196.1">
    <property type="nucleotide sequence ID" value="NZ_CBCSCT010000028.1"/>
</dbReference>
<name>A0ABW1IK12_9BACL</name>
<accession>A0ABW1IK12</accession>
<evidence type="ECO:0000313" key="2">
    <source>
        <dbReference type="Proteomes" id="UP001596250"/>
    </source>
</evidence>
<comment type="caution">
    <text evidence="1">The sequence shown here is derived from an EMBL/GenBank/DDBJ whole genome shotgun (WGS) entry which is preliminary data.</text>
</comment>
<keyword evidence="2" id="KW-1185">Reference proteome</keyword>
<dbReference type="Proteomes" id="UP001596250">
    <property type="component" value="Unassembled WGS sequence"/>
</dbReference>
<proteinExistence type="predicted"/>
<reference evidence="2" key="1">
    <citation type="journal article" date="2019" name="Int. J. Syst. Evol. Microbiol.">
        <title>The Global Catalogue of Microorganisms (GCM) 10K type strain sequencing project: providing services to taxonomists for standard genome sequencing and annotation.</title>
        <authorList>
            <consortium name="The Broad Institute Genomics Platform"/>
            <consortium name="The Broad Institute Genome Sequencing Center for Infectious Disease"/>
            <person name="Wu L."/>
            <person name="Ma J."/>
        </authorList>
    </citation>
    <scope>NUCLEOTIDE SEQUENCE [LARGE SCALE GENOMIC DNA]</scope>
    <source>
        <strain evidence="2">CCM 8749</strain>
    </source>
</reference>
<dbReference type="Pfam" id="PF13030">
    <property type="entry name" value="DUF3891"/>
    <property type="match status" value="1"/>
</dbReference>
<sequence>MIVRETDSEYVMIPQHEHAQLSGMIGSHFSQEVMKYQAFLEDFKLAVFEHDRSWIWLDETPIWNDRAKRPFSFMDYPLLPKLALYEKGLHEIERMSPFACLLCSLHYSSFFKGTTQQECIGFITKEHGRQEIIKEELQIMDLDMINHYVRLLQFCDRLSLYVCLNHPGTDKDQEHPWYKDGFPHSDLFSTDRKIVKAEWNKQDQIIVRSFPFEAEFSATLRQKRVPKNLMQQLGVGEAYKQTEFVSQNVTFCE</sequence>
<protein>
    <submittedName>
        <fullName evidence="1">DUF3891 family protein</fullName>
    </submittedName>
</protein>
<organism evidence="1 2">
    <name type="scientific">Marinicrinis lubricantis</name>
    <dbReference type="NCBI Taxonomy" id="2086470"/>
    <lineage>
        <taxon>Bacteria</taxon>
        <taxon>Bacillati</taxon>
        <taxon>Bacillota</taxon>
        <taxon>Bacilli</taxon>
        <taxon>Bacillales</taxon>
        <taxon>Paenibacillaceae</taxon>
    </lineage>
</organism>
<dbReference type="InterPro" id="IPR024992">
    <property type="entry name" value="DUF3891"/>
</dbReference>
<evidence type="ECO:0000313" key="1">
    <source>
        <dbReference type="EMBL" id="MFC5985399.1"/>
    </source>
</evidence>